<organism evidence="2 3">
    <name type="scientific">Candidatus Shapirobacteria bacterium CG08_land_8_20_14_0_20_39_18</name>
    <dbReference type="NCBI Taxonomy" id="1974883"/>
    <lineage>
        <taxon>Bacteria</taxon>
        <taxon>Candidatus Shapironibacteriota</taxon>
    </lineage>
</organism>
<dbReference type="SUPFAM" id="SSF52518">
    <property type="entry name" value="Thiamin diphosphate-binding fold (THDP-binding)"/>
    <property type="match status" value="1"/>
</dbReference>
<dbReference type="InterPro" id="IPR029061">
    <property type="entry name" value="THDP-binding"/>
</dbReference>
<evidence type="ECO:0000259" key="1">
    <source>
        <dbReference type="Pfam" id="PF00456"/>
    </source>
</evidence>
<dbReference type="PANTHER" id="PTHR47514">
    <property type="entry name" value="TRANSKETOLASE N-TERMINAL SECTION-RELATED"/>
    <property type="match status" value="1"/>
</dbReference>
<dbReference type="CDD" id="cd02012">
    <property type="entry name" value="TPP_TK"/>
    <property type="match status" value="1"/>
</dbReference>
<dbReference type="Pfam" id="PF00456">
    <property type="entry name" value="Transketolase_N"/>
    <property type="match status" value="1"/>
</dbReference>
<evidence type="ECO:0000313" key="2">
    <source>
        <dbReference type="EMBL" id="PIU03192.1"/>
    </source>
</evidence>
<protein>
    <submittedName>
        <fullName evidence="2">Transketolase</fullName>
    </submittedName>
</protein>
<proteinExistence type="predicted"/>
<dbReference type="PANTHER" id="PTHR47514:SF2">
    <property type="entry name" value="TRANSKETOLASE"/>
    <property type="match status" value="1"/>
</dbReference>
<dbReference type="EMBL" id="PEYO01000022">
    <property type="protein sequence ID" value="PIU03192.1"/>
    <property type="molecule type" value="Genomic_DNA"/>
</dbReference>
<evidence type="ECO:0000313" key="3">
    <source>
        <dbReference type="Proteomes" id="UP000228996"/>
    </source>
</evidence>
<dbReference type="Proteomes" id="UP000228996">
    <property type="component" value="Unassembled WGS sequence"/>
</dbReference>
<comment type="caution">
    <text evidence="2">The sequence shown here is derived from an EMBL/GenBank/DDBJ whole genome shotgun (WGS) entry which is preliminary data.</text>
</comment>
<name>A0A2M6XC30_9BACT</name>
<dbReference type="AlphaFoldDB" id="A0A2M6XC30"/>
<accession>A0A2M6XC30</accession>
<dbReference type="Gene3D" id="3.40.50.970">
    <property type="match status" value="1"/>
</dbReference>
<sequence>MFKLLQQKADGIRQETLKLHLLCPETRIASSLSCIEILTVLYYGKIVKFDSKNIFAEDRDRFIISKGHGSIGMYPILADLGFFDKNELQKIGKEGSFLGGIPDPIIPGYETINGSLGNGLGVACGLALALKQKKLTSKVFVLVGDGELNEGSIWEAVMFASHHKLDNLILIIDNNKASMLDFCRNIINLEPLEEKFKVFNWEVFRVEGHNCQKLYKLFVKVKNSHDDKSKVIIADTIKGKGVPRLENDPLSHIKTLKKDEVELLLKGSE</sequence>
<gene>
    <name evidence="2" type="ORF">COT44_04850</name>
</gene>
<feature type="domain" description="Transketolase N-terminal" evidence="1">
    <location>
        <begin position="32"/>
        <end position="264"/>
    </location>
</feature>
<dbReference type="InterPro" id="IPR005474">
    <property type="entry name" value="Transketolase_N"/>
</dbReference>
<reference evidence="3" key="1">
    <citation type="submission" date="2017-09" db="EMBL/GenBank/DDBJ databases">
        <title>Depth-based differentiation of microbial function through sediment-hosted aquifers and enrichment of novel symbionts in the deep terrestrial subsurface.</title>
        <authorList>
            <person name="Probst A.J."/>
            <person name="Ladd B."/>
            <person name="Jarett J.K."/>
            <person name="Geller-Mcgrath D.E."/>
            <person name="Sieber C.M.K."/>
            <person name="Emerson J.B."/>
            <person name="Anantharaman K."/>
            <person name="Thomas B.C."/>
            <person name="Malmstrom R."/>
            <person name="Stieglmeier M."/>
            <person name="Klingl A."/>
            <person name="Woyke T."/>
            <person name="Ryan C.M."/>
            <person name="Banfield J.F."/>
        </authorList>
    </citation>
    <scope>NUCLEOTIDE SEQUENCE [LARGE SCALE GENOMIC DNA]</scope>
</reference>